<dbReference type="InterPro" id="IPR009057">
    <property type="entry name" value="Homeodomain-like_sf"/>
</dbReference>
<dbReference type="Pfam" id="PF15963">
    <property type="entry name" value="Myb_DNA-bind_7"/>
    <property type="match status" value="1"/>
</dbReference>
<dbReference type="Gene3D" id="1.20.58.1880">
    <property type="match status" value="1"/>
</dbReference>
<dbReference type="Proteomes" id="UP000095767">
    <property type="component" value="Unassembled WGS sequence"/>
</dbReference>
<dbReference type="PANTHER" id="PTHR22929:SF0">
    <property type="entry name" value="TRANSCRIPTION FACTOR TFIIIB COMPONENT B'' HOMOLOG"/>
    <property type="match status" value="1"/>
</dbReference>
<reference evidence="3 4" key="1">
    <citation type="submission" date="2016-09" db="EMBL/GenBank/DDBJ databases">
        <title>The draft genome of Dichanthelium oligosanthes: A C3 panicoid grass species.</title>
        <authorList>
            <person name="Studer A.J."/>
            <person name="Schnable J.C."/>
            <person name="Brutnell T.P."/>
        </authorList>
    </citation>
    <scope>NUCLEOTIDE SEQUENCE [LARGE SCALE GENOMIC DNA]</scope>
    <source>
        <strain evidence="4">cv. Kellogg 1175</strain>
        <tissue evidence="3">Leaf</tissue>
    </source>
</reference>
<dbReference type="EMBL" id="LWDX02065777">
    <property type="protein sequence ID" value="OEL15713.1"/>
    <property type="molecule type" value="Genomic_DNA"/>
</dbReference>
<dbReference type="GO" id="GO:0001156">
    <property type="term" value="F:TFIIIC-class transcription factor complex binding"/>
    <property type="evidence" value="ECO:0007669"/>
    <property type="project" value="TreeGrafter"/>
</dbReference>
<dbReference type="InterPro" id="IPR039467">
    <property type="entry name" value="TFIIIB_B''_Myb"/>
</dbReference>
<dbReference type="PANTHER" id="PTHR22929">
    <property type="entry name" value="RNA POLYMERASE III TRANSCRIPTION INITIATION FACTOR B"/>
    <property type="match status" value="1"/>
</dbReference>
<feature type="region of interest" description="Disordered" evidence="1">
    <location>
        <begin position="79"/>
        <end position="124"/>
    </location>
</feature>
<gene>
    <name evidence="3" type="ORF">BAE44_0023269</name>
</gene>
<evidence type="ECO:0000259" key="2">
    <source>
        <dbReference type="Pfam" id="PF15963"/>
    </source>
</evidence>
<sequence length="215" mass="24742">MAHVAYSSAHGLPEAKGSVPFIRWVYVKYVQYQAEDSSFLDIDDLENTMKLQSRKKSQKVGTTKHIAVDYFDDDCVEPSLAEEDNDSGDYYTAGAENKARKKSRDGVEEPRQQKAKEILSGPSSNKSFQLEDMDDFDYIDEETRNFDNDRTENHVQNVTKLNYHSHMNKQTRAKWSKSDTDLFYKGLRQFGSDFAVIEQLIPGKTHHQIICVSKR</sequence>
<dbReference type="GO" id="GO:0070898">
    <property type="term" value="P:RNA polymerase III preinitiation complex assembly"/>
    <property type="evidence" value="ECO:0007669"/>
    <property type="project" value="TreeGrafter"/>
</dbReference>
<proteinExistence type="predicted"/>
<evidence type="ECO:0000313" key="3">
    <source>
        <dbReference type="EMBL" id="OEL15713.1"/>
    </source>
</evidence>
<accession>A0A1E5US61</accession>
<comment type="caution">
    <text evidence="3">The sequence shown here is derived from an EMBL/GenBank/DDBJ whole genome shotgun (WGS) entry which is preliminary data.</text>
</comment>
<dbReference type="OrthoDB" id="272624at2759"/>
<organism evidence="3 4">
    <name type="scientific">Dichanthelium oligosanthes</name>
    <dbReference type="NCBI Taxonomy" id="888268"/>
    <lineage>
        <taxon>Eukaryota</taxon>
        <taxon>Viridiplantae</taxon>
        <taxon>Streptophyta</taxon>
        <taxon>Embryophyta</taxon>
        <taxon>Tracheophyta</taxon>
        <taxon>Spermatophyta</taxon>
        <taxon>Magnoliopsida</taxon>
        <taxon>Liliopsida</taxon>
        <taxon>Poales</taxon>
        <taxon>Poaceae</taxon>
        <taxon>PACMAD clade</taxon>
        <taxon>Panicoideae</taxon>
        <taxon>Panicodae</taxon>
        <taxon>Paniceae</taxon>
        <taxon>Dichantheliinae</taxon>
        <taxon>Dichanthelium</taxon>
    </lineage>
</organism>
<evidence type="ECO:0000256" key="1">
    <source>
        <dbReference type="SAM" id="MobiDB-lite"/>
    </source>
</evidence>
<keyword evidence="4" id="KW-1185">Reference proteome</keyword>
<protein>
    <recommendedName>
        <fullName evidence="2">Transcription factor TFIIIB component B'' Myb domain-containing protein</fullName>
    </recommendedName>
</protein>
<feature type="domain" description="Transcription factor TFIIIB component B'' Myb" evidence="2">
    <location>
        <begin position="166"/>
        <end position="209"/>
    </location>
</feature>
<name>A0A1E5US61_9POAL</name>
<dbReference type="SUPFAM" id="SSF46689">
    <property type="entry name" value="Homeodomain-like"/>
    <property type="match status" value="1"/>
</dbReference>
<evidence type="ECO:0000313" key="4">
    <source>
        <dbReference type="Proteomes" id="UP000095767"/>
    </source>
</evidence>
<dbReference type="GO" id="GO:0000126">
    <property type="term" value="C:transcription factor TFIIIB complex"/>
    <property type="evidence" value="ECO:0007669"/>
    <property type="project" value="TreeGrafter"/>
</dbReference>
<feature type="compositionally biased region" description="Basic and acidic residues" evidence="1">
    <location>
        <begin position="104"/>
        <end position="117"/>
    </location>
</feature>
<dbReference type="AlphaFoldDB" id="A0A1E5US61"/>
<dbReference type="STRING" id="888268.A0A1E5US61"/>